<dbReference type="AlphaFoldDB" id="A0A0H3L1A0"/>
<keyword evidence="1" id="KW-0645">Protease</keyword>
<evidence type="ECO:0000256" key="1">
    <source>
        <dbReference type="ARBA" id="ARBA00022670"/>
    </source>
</evidence>
<keyword evidence="5" id="KW-0482">Metalloprotease</keyword>
<keyword evidence="3" id="KW-0378">Hydrolase</keyword>
<keyword evidence="2" id="KW-0479">Metal-binding</keyword>
<dbReference type="InterPro" id="IPR046778">
    <property type="entry name" value="UPF0758_N"/>
</dbReference>
<feature type="domain" description="MPN" evidence="7">
    <location>
        <begin position="106"/>
        <end position="228"/>
    </location>
</feature>
<reference evidence="9" key="1">
    <citation type="journal article" date="2012" name="Appl. Microbiol. Biotechnol.">
        <title>The complete genome sequence of Pantoea ananatis AJ13355, an organism with great biotechnological potential.</title>
        <authorList>
            <person name="Hara Y."/>
            <person name="Kadotani N."/>
            <person name="Izui H."/>
            <person name="Katashkina J.I."/>
            <person name="Kuvaeva T.M."/>
            <person name="Andreeva I.G."/>
            <person name="Golubeva L.I."/>
            <person name="Malko D.B."/>
            <person name="Makeev V.J."/>
            <person name="Mashko S.V."/>
            <person name="Kozlov Y.I."/>
        </authorList>
    </citation>
    <scope>NUCLEOTIDE SEQUENCE [LARGE SCALE GENOMIC DNA]</scope>
    <source>
        <strain evidence="9">AJ13355</strain>
    </source>
</reference>
<dbReference type="HOGENOM" id="CLU_073529_0_1_6"/>
<dbReference type="KEGG" id="paj:PAJ_3122"/>
<accession>A0A0H3L1A0</accession>
<name>A0A0H3L1A0_PANAA</name>
<evidence type="ECO:0000256" key="6">
    <source>
        <dbReference type="HAMAP-Rule" id="MF_00018"/>
    </source>
</evidence>
<evidence type="ECO:0000259" key="7">
    <source>
        <dbReference type="PROSITE" id="PS50249"/>
    </source>
</evidence>
<dbReference type="OrthoDB" id="9804482at2"/>
<dbReference type="Pfam" id="PF20582">
    <property type="entry name" value="UPF0758_N"/>
    <property type="match status" value="1"/>
</dbReference>
<dbReference type="Proteomes" id="UP000006690">
    <property type="component" value="Chromosome"/>
</dbReference>
<dbReference type="GO" id="GO:0008237">
    <property type="term" value="F:metallopeptidase activity"/>
    <property type="evidence" value="ECO:0007669"/>
    <property type="project" value="UniProtKB-KW"/>
</dbReference>
<evidence type="ECO:0000256" key="2">
    <source>
        <dbReference type="ARBA" id="ARBA00022723"/>
    </source>
</evidence>
<dbReference type="InterPro" id="IPR022820">
    <property type="entry name" value="UPF0758_YicR"/>
</dbReference>
<protein>
    <recommendedName>
        <fullName evidence="6">UPF0758 protein PAJ_3122</fullName>
    </recommendedName>
</protein>
<evidence type="ECO:0000256" key="3">
    <source>
        <dbReference type="ARBA" id="ARBA00022801"/>
    </source>
</evidence>
<dbReference type="NCBIfam" id="NF000642">
    <property type="entry name" value="PRK00024.1"/>
    <property type="match status" value="1"/>
</dbReference>
<dbReference type="PANTHER" id="PTHR30471:SF3">
    <property type="entry name" value="UPF0758 PROTEIN YEES-RELATED"/>
    <property type="match status" value="1"/>
</dbReference>
<keyword evidence="4" id="KW-0862">Zinc</keyword>
<evidence type="ECO:0000256" key="5">
    <source>
        <dbReference type="ARBA" id="ARBA00023049"/>
    </source>
</evidence>
<proteinExistence type="inferred from homology"/>
<dbReference type="PROSITE" id="PS01302">
    <property type="entry name" value="UPF0758"/>
    <property type="match status" value="1"/>
</dbReference>
<dbReference type="PATRIC" id="fig|932677.3.peg.3614"/>
<evidence type="ECO:0000313" key="8">
    <source>
        <dbReference type="EMBL" id="BAK13202.1"/>
    </source>
</evidence>
<dbReference type="HAMAP" id="MF_00018">
    <property type="entry name" value="UPF0758_YicR"/>
    <property type="match status" value="1"/>
</dbReference>
<gene>
    <name evidence="8" type="primary">radC</name>
    <name evidence="8" type="ordered locus">PAJ_3122</name>
</gene>
<dbReference type="PANTHER" id="PTHR30471">
    <property type="entry name" value="DNA REPAIR PROTEIN RADC"/>
    <property type="match status" value="1"/>
</dbReference>
<evidence type="ECO:0000313" key="9">
    <source>
        <dbReference type="Proteomes" id="UP000006690"/>
    </source>
</evidence>
<dbReference type="InterPro" id="IPR037518">
    <property type="entry name" value="MPN"/>
</dbReference>
<organism evidence="8 9">
    <name type="scientific">Pantoea ananatis (strain AJ13355)</name>
    <dbReference type="NCBI Taxonomy" id="932677"/>
    <lineage>
        <taxon>Bacteria</taxon>
        <taxon>Pseudomonadati</taxon>
        <taxon>Pseudomonadota</taxon>
        <taxon>Gammaproteobacteria</taxon>
        <taxon>Enterobacterales</taxon>
        <taxon>Erwiniaceae</taxon>
        <taxon>Pantoea</taxon>
    </lineage>
</organism>
<dbReference type="SUPFAM" id="SSF102712">
    <property type="entry name" value="JAB1/MPN domain"/>
    <property type="match status" value="1"/>
</dbReference>
<dbReference type="eggNOG" id="COG2003">
    <property type="taxonomic scope" value="Bacteria"/>
</dbReference>
<dbReference type="EMBL" id="AP012032">
    <property type="protein sequence ID" value="BAK13202.1"/>
    <property type="molecule type" value="Genomic_DNA"/>
</dbReference>
<dbReference type="Gene3D" id="3.40.140.10">
    <property type="entry name" value="Cytidine Deaminase, domain 2"/>
    <property type="match status" value="1"/>
</dbReference>
<dbReference type="InterPro" id="IPR010994">
    <property type="entry name" value="RuvA_2-like"/>
</dbReference>
<dbReference type="InterPro" id="IPR020891">
    <property type="entry name" value="UPF0758_CS"/>
</dbReference>
<dbReference type="InterPro" id="IPR001405">
    <property type="entry name" value="UPF0758"/>
</dbReference>
<dbReference type="Pfam" id="PF04002">
    <property type="entry name" value="RadC"/>
    <property type="match status" value="1"/>
</dbReference>
<dbReference type="SUPFAM" id="SSF47781">
    <property type="entry name" value="RuvA domain 2-like"/>
    <property type="match status" value="1"/>
</dbReference>
<comment type="similarity">
    <text evidence="6">Belongs to the UPF0758 family. YicR subfamily.</text>
</comment>
<dbReference type="NCBIfam" id="TIGR00608">
    <property type="entry name" value="radc"/>
    <property type="match status" value="1"/>
</dbReference>
<sequence length="228" mass="25336">MIQGATGRAAMNHFLPREKLKRLGADALSDAELLAIFLRTGSRGVPVMKLAQQMLQELGSLYNIVNASAEDFKGIKGAGEIKLIQLRAVAELAKRFFASQLARENTLDSPLATRQYLQTLLAEQEREIFVVMFLDNQHRVITARQMFSGSINSVEVHPREIVREALKINAAALIIAHNHPSGRAEPSQADRDITVKICEACRLVNIRVLDHLVIGRGESVSFTERGWL</sequence>
<dbReference type="PROSITE" id="PS50249">
    <property type="entry name" value="MPN"/>
    <property type="match status" value="1"/>
</dbReference>
<dbReference type="Gene3D" id="1.10.150.20">
    <property type="entry name" value="5' to 3' exonuclease, C-terminal subdomain"/>
    <property type="match status" value="1"/>
</dbReference>
<dbReference type="CDD" id="cd08071">
    <property type="entry name" value="MPN_DUF2466"/>
    <property type="match status" value="1"/>
</dbReference>
<dbReference type="GO" id="GO:0006508">
    <property type="term" value="P:proteolysis"/>
    <property type="evidence" value="ECO:0007669"/>
    <property type="project" value="UniProtKB-KW"/>
</dbReference>
<dbReference type="InterPro" id="IPR025657">
    <property type="entry name" value="RadC_JAB"/>
</dbReference>
<dbReference type="GO" id="GO:0046872">
    <property type="term" value="F:metal ion binding"/>
    <property type="evidence" value="ECO:0007669"/>
    <property type="project" value="UniProtKB-KW"/>
</dbReference>
<evidence type="ECO:0000256" key="4">
    <source>
        <dbReference type="ARBA" id="ARBA00022833"/>
    </source>
</evidence>